<organism evidence="3 4">
    <name type="scientific">Austropuccinia psidii MF-1</name>
    <dbReference type="NCBI Taxonomy" id="1389203"/>
    <lineage>
        <taxon>Eukaryota</taxon>
        <taxon>Fungi</taxon>
        <taxon>Dikarya</taxon>
        <taxon>Basidiomycota</taxon>
        <taxon>Pucciniomycotina</taxon>
        <taxon>Pucciniomycetes</taxon>
        <taxon>Pucciniales</taxon>
        <taxon>Sphaerophragmiaceae</taxon>
        <taxon>Austropuccinia</taxon>
    </lineage>
</organism>
<accession>A0A9Q3DM44</accession>
<feature type="compositionally biased region" description="Basic and acidic residues" evidence="1">
    <location>
        <begin position="309"/>
        <end position="321"/>
    </location>
</feature>
<name>A0A9Q3DM44_9BASI</name>
<evidence type="ECO:0000313" key="3">
    <source>
        <dbReference type="EMBL" id="MBW0502986.1"/>
    </source>
</evidence>
<dbReference type="AlphaFoldDB" id="A0A9Q3DM44"/>
<protein>
    <submittedName>
        <fullName evidence="3">Uncharacterized protein</fullName>
    </submittedName>
</protein>
<reference evidence="3" key="1">
    <citation type="submission" date="2021-03" db="EMBL/GenBank/DDBJ databases">
        <title>Draft genome sequence of rust myrtle Austropuccinia psidii MF-1, a brazilian biotype.</title>
        <authorList>
            <person name="Quecine M.C."/>
            <person name="Pachon D.M.R."/>
            <person name="Bonatelli M.L."/>
            <person name="Correr F.H."/>
            <person name="Franceschini L.M."/>
            <person name="Leite T.F."/>
            <person name="Margarido G.R.A."/>
            <person name="Almeida C.A."/>
            <person name="Ferrarezi J.A."/>
            <person name="Labate C.A."/>
        </authorList>
    </citation>
    <scope>NUCLEOTIDE SEQUENCE</scope>
    <source>
        <strain evidence="3">MF-1</strain>
    </source>
</reference>
<evidence type="ECO:0000256" key="1">
    <source>
        <dbReference type="SAM" id="MobiDB-lite"/>
    </source>
</evidence>
<sequence length="618" mass="71654">MNRSIINWKRLLLLLQIHWKPSLQLWPEPNRYLTNPHLPDKSVLYDAIFPESLHPHVNLNPSYPNHINAVGGEAQVQPSRADISLRDITPYHQASSANWLQNTNSYSDHFSINHHIHNKHILHEPSVQEPFVPNVDTELFVSNLNALWDDSQALAVTDLSSRGIASPQHVEFRNPGLGISSDRSLSPTGLECTSEVSTMNANVLPHQTRENQQISFRESKKPFNTMLFKNIPTLSRTHQASNEQPLESLSQDLDRYQLLSQFPGFTTNDWLHPLENKQQNHESQIYALQSNHDIASSSHASQIVELEPVEFRKPPTKENEQKKRRRIQTDEQAVDQNPNRPQVRALPERLTKESVCDWFASSLRFPTIYIQIGNQIQRIQDYTHTLFVESFKEIVDFSNHLSLLEPKYFNLYYLLMHIAVLHTRIIDLFFPLTDKDERIIREMWIFVSMIKKEIVQLKEKKDPPLVLNNFQKSVLEYLSNHSSVDRRLPWLQSGESVGKGDPVAMKIAVDFVESYLVNLNSQKFKGVYEDSETFLKFVDKLGRTIGANAMNSWRENVERRLEKGELLPWKEKLNLATLERSKYKWSFPALLSSRKPRNKRKEKQPTISSEKTQQLISS</sequence>
<proteinExistence type="predicted"/>
<feature type="region of interest" description="Disordered" evidence="1">
    <location>
        <begin position="305"/>
        <end position="341"/>
    </location>
</feature>
<evidence type="ECO:0000256" key="2">
    <source>
        <dbReference type="SAM" id="SignalP"/>
    </source>
</evidence>
<feature type="compositionally biased region" description="Polar residues" evidence="1">
    <location>
        <begin position="330"/>
        <end position="340"/>
    </location>
</feature>
<dbReference type="EMBL" id="AVOT02017122">
    <property type="protein sequence ID" value="MBW0502986.1"/>
    <property type="molecule type" value="Genomic_DNA"/>
</dbReference>
<feature type="chain" id="PRO_5040375074" evidence="2">
    <location>
        <begin position="25"/>
        <end position="618"/>
    </location>
</feature>
<evidence type="ECO:0000313" key="4">
    <source>
        <dbReference type="Proteomes" id="UP000765509"/>
    </source>
</evidence>
<dbReference type="Proteomes" id="UP000765509">
    <property type="component" value="Unassembled WGS sequence"/>
</dbReference>
<feature type="region of interest" description="Disordered" evidence="1">
    <location>
        <begin position="594"/>
        <end position="618"/>
    </location>
</feature>
<comment type="caution">
    <text evidence="3">The sequence shown here is derived from an EMBL/GenBank/DDBJ whole genome shotgun (WGS) entry which is preliminary data.</text>
</comment>
<keyword evidence="4" id="KW-1185">Reference proteome</keyword>
<feature type="signal peptide" evidence="2">
    <location>
        <begin position="1"/>
        <end position="24"/>
    </location>
</feature>
<keyword evidence="2" id="KW-0732">Signal</keyword>
<feature type="compositionally biased region" description="Polar residues" evidence="1">
    <location>
        <begin position="605"/>
        <end position="618"/>
    </location>
</feature>
<gene>
    <name evidence="3" type="ORF">O181_042701</name>
</gene>